<dbReference type="SUPFAM" id="SSF52540">
    <property type="entry name" value="P-loop containing nucleoside triphosphate hydrolases"/>
    <property type="match status" value="2"/>
</dbReference>
<dbReference type="PANTHER" id="PTHR45797:SF1">
    <property type="entry name" value="HELICASE ARIP4"/>
    <property type="match status" value="1"/>
</dbReference>
<dbReference type="CDD" id="cd18793">
    <property type="entry name" value="SF2_C_SNF"/>
    <property type="match status" value="1"/>
</dbReference>
<dbReference type="InterPro" id="IPR049730">
    <property type="entry name" value="SNF2/RAD54-like_C"/>
</dbReference>
<feature type="region of interest" description="Disordered" evidence="10">
    <location>
        <begin position="152"/>
        <end position="222"/>
    </location>
</feature>
<evidence type="ECO:0000256" key="6">
    <source>
        <dbReference type="ARBA" id="ARBA00022840"/>
    </source>
</evidence>
<evidence type="ECO:0000256" key="3">
    <source>
        <dbReference type="ARBA" id="ARBA00022741"/>
    </source>
</evidence>
<dbReference type="InterPro" id="IPR027417">
    <property type="entry name" value="P-loop_NTPase"/>
</dbReference>
<evidence type="ECO:0000256" key="9">
    <source>
        <dbReference type="SAM" id="Coils"/>
    </source>
</evidence>
<keyword evidence="8" id="KW-0539">Nucleus</keyword>
<comment type="subcellular location">
    <subcellularLocation>
        <location evidence="1">Nucleus</location>
    </subcellularLocation>
</comment>
<dbReference type="SMART" id="SM00487">
    <property type="entry name" value="DEXDc"/>
    <property type="match status" value="1"/>
</dbReference>
<feature type="coiled-coil region" evidence="9">
    <location>
        <begin position="398"/>
        <end position="425"/>
    </location>
</feature>
<feature type="compositionally biased region" description="Basic and acidic residues" evidence="10">
    <location>
        <begin position="1703"/>
        <end position="1716"/>
    </location>
</feature>
<evidence type="ECO:0000259" key="12">
    <source>
        <dbReference type="PROSITE" id="PS51194"/>
    </source>
</evidence>
<feature type="region of interest" description="Disordered" evidence="10">
    <location>
        <begin position="462"/>
        <end position="492"/>
    </location>
</feature>
<dbReference type="InterPro" id="IPR001650">
    <property type="entry name" value="Helicase_C-like"/>
</dbReference>
<keyword evidence="6" id="KW-0067">ATP-binding</keyword>
<keyword evidence="14" id="KW-1185">Reference proteome</keyword>
<comment type="similarity">
    <text evidence="2">Belongs to the SNF2/RAD54 helicase family.</text>
</comment>
<feature type="region of interest" description="Disordered" evidence="10">
    <location>
        <begin position="1681"/>
        <end position="1736"/>
    </location>
</feature>
<dbReference type="Pfam" id="PF24580">
    <property type="entry name" value="DUF7607"/>
    <property type="match status" value="1"/>
</dbReference>
<dbReference type="PROSITE" id="PS51192">
    <property type="entry name" value="HELICASE_ATP_BIND_1"/>
    <property type="match status" value="1"/>
</dbReference>
<evidence type="ECO:0000256" key="4">
    <source>
        <dbReference type="ARBA" id="ARBA00022801"/>
    </source>
</evidence>
<dbReference type="InterPro" id="IPR038718">
    <property type="entry name" value="SNF2-like_sf"/>
</dbReference>
<dbReference type="PANTHER" id="PTHR45797">
    <property type="entry name" value="RAD54-LIKE"/>
    <property type="match status" value="1"/>
</dbReference>
<evidence type="ECO:0000256" key="5">
    <source>
        <dbReference type="ARBA" id="ARBA00022806"/>
    </source>
</evidence>
<dbReference type="Gene3D" id="3.40.50.300">
    <property type="entry name" value="P-loop containing nucleotide triphosphate hydrolases"/>
    <property type="match status" value="1"/>
</dbReference>
<accession>A0AA39GL89</accession>
<evidence type="ECO:0000256" key="1">
    <source>
        <dbReference type="ARBA" id="ARBA00004123"/>
    </source>
</evidence>
<keyword evidence="9" id="KW-0175">Coiled coil</keyword>
<dbReference type="InterPro" id="IPR044574">
    <property type="entry name" value="ARIP4-like"/>
</dbReference>
<name>A0AA39GL89_SARSR</name>
<dbReference type="Pfam" id="PF00271">
    <property type="entry name" value="Helicase_C"/>
    <property type="match status" value="1"/>
</dbReference>
<dbReference type="InterPro" id="IPR056026">
    <property type="entry name" value="DUF7607"/>
</dbReference>
<dbReference type="GO" id="GO:0005634">
    <property type="term" value="C:nucleus"/>
    <property type="evidence" value="ECO:0007669"/>
    <property type="project" value="UniProtKB-SubCell"/>
</dbReference>
<comment type="caution">
    <text evidence="13">The sequence shown here is derived from an EMBL/GenBank/DDBJ whole genome shotgun (WGS) entry which is preliminary data.</text>
</comment>
<evidence type="ECO:0000256" key="2">
    <source>
        <dbReference type="ARBA" id="ARBA00007025"/>
    </source>
</evidence>
<keyword evidence="7" id="KW-0238">DNA-binding</keyword>
<gene>
    <name evidence="13" type="ORF">NLU13_2861</name>
</gene>
<dbReference type="GO" id="GO:0016887">
    <property type="term" value="F:ATP hydrolysis activity"/>
    <property type="evidence" value="ECO:0007669"/>
    <property type="project" value="InterPro"/>
</dbReference>
<keyword evidence="4" id="KW-0378">Hydrolase</keyword>
<feature type="domain" description="Helicase C-terminal" evidence="12">
    <location>
        <begin position="1194"/>
        <end position="1340"/>
    </location>
</feature>
<evidence type="ECO:0000256" key="10">
    <source>
        <dbReference type="SAM" id="MobiDB-lite"/>
    </source>
</evidence>
<dbReference type="Gene3D" id="3.40.50.10810">
    <property type="entry name" value="Tandem AAA-ATPase domain"/>
    <property type="match status" value="1"/>
</dbReference>
<feature type="domain" description="Helicase ATP-binding" evidence="11">
    <location>
        <begin position="845"/>
        <end position="1033"/>
    </location>
</feature>
<evidence type="ECO:0000313" key="13">
    <source>
        <dbReference type="EMBL" id="KAK0389286.1"/>
    </source>
</evidence>
<dbReference type="GO" id="GO:0005524">
    <property type="term" value="F:ATP binding"/>
    <property type="evidence" value="ECO:0007669"/>
    <property type="project" value="UniProtKB-KW"/>
</dbReference>
<evidence type="ECO:0000313" key="14">
    <source>
        <dbReference type="Proteomes" id="UP001175261"/>
    </source>
</evidence>
<dbReference type="Pfam" id="PF00176">
    <property type="entry name" value="SNF2-rel_dom"/>
    <property type="match status" value="1"/>
</dbReference>
<keyword evidence="3" id="KW-0547">Nucleotide-binding</keyword>
<dbReference type="InterPro" id="IPR014001">
    <property type="entry name" value="Helicase_ATP-bd"/>
</dbReference>
<sequence>MADPFNWKPDDVVHFLCDSSTEVTEDPQALAGKIRTGRFNGKRLLTFGIVVSDRQLQEHLGLTEAWQQLELAEAIEELRRQSHGFQEWMAKRASVPPVKGKNEDLPVAVLAVPPTNGSQVDSTGPSLAKQTPEPVHIMKTAATVADSSLARDERVGAASSPTVQAQHSTSKRLSVLGNTTADATVDENEDRPTKRPRRGVLINISSETGKAPQPSFKTEEDHMSLETRARANVIDARLLESAGPSAYLGEAALRPDDIRSTSITLSSRIVDYPDGGFAVTLPNPQAPGVRLVVYRNTRRLLRETPYHVDLIAAGLELPSREGSIGLEDLPSEYDERTKREFSAEIRERELELKGNLTPDEVTNLMDEAVSKVTVDWRENKQPKHERRAFQRWSAASRRKTRQLEIEEAERTIAQLELRLGKMRRDILANDWKRSQDVLRQCLSFEMTVEDICHQSWLISVLSSREPPPRPEQLPRLRRAARPREHLSDGEEILMSSDDENSFIVNDTEEASAQLRQDAEDVAARDQRGVSVMDLTVTPQKPRIIDLTDSPTGDPRVDSGSAIESTNIHEEHDFHLVTSDLVRQAKEIDLRNCARLRDRTGLLLNLLWKLNHNTRAQVFNKANETNTNSIWNDTIECYLARVEDLASAEDPEAFLGKLDPESLQLAFEVTRLFLMYRRSHYYPNSRLISAIKRRLSRPSDDPAAKNSFKAFLRILQQAAPHFLDDSLVYRREALLQESDEEFADDQPAETTPSRRRRDRVVEVLQDKNAVDLREREARRNAELQATRERFWKNMAASDSVPTDRTQHIINESKKDHQGLIYVNQEIGKRIKPHQIDGVRFLWNQIVQDAKDRQGCLLAHTMGLGKTMQVITFLVALHEAANSDDPTVREQVPQDLCDNPTLILCPAGLVENWMEELKNWAPLNTLNPLRKISSDMSLEERSFSVEQWAETGGVLVIGYEMLKQLFDMDDKIAALLMETPTTVVADEAHRLKNVASKLHQVCAQFRTKARIALTGSPLANNVEEYYHMINWVAPNYLGPLQEFREIYSRDIEVGLYHDSTVGDKRQAIKMLQVLKETVAPKVNRATIAALKDDLPNKHEFVISMAPTPLQRDLYNACVHVIMNNAGNLRQSQIFAVLGILSLVCNHPKCLSVRVKDVNRDGAGIFSSALITTVLTMTRGIDIDDPSLSTKMKLLAKILDSARAVGDKVLIFTTSIPTLQYLQYVLVQQKRKIAVLDGSTSINERQTNVKSFNEGVKEVYIISTRAGGVGLNIQGANRVVLFDFKWNPMDEQQAIGRAYRIGQEKTVYVYRFVLAGTFEEDLHNKAVFKTQLASRVVDKKNPISWSKRVNQLVHEVRETPNKDLSSFRGKDDVLDKVIDEDAIKSIMSTDAFEEEDHTAALTADERRETDKLVHMNRLRMTDPAAYQRELDLQRTAEAVYSFSSQAAIRLPPHTMAVHDHSAQALAGPSLSAMPHSNGHQLPTHVAEASPAEDYSDFAHSMDGASDYPFVRSKTTGGVFGWSKIPAPQPIAGANTYFGRKHSFLLSKSPETPRPHGTTPFRTNISTAKIDFEQSFARHAIRLRGDVADHPHFNHASIAAIVNEVDQLRKDRGLGFLPDDLQWKFLADQLQNPRFTAAAAFRRLTPQWLAFSSREDIQARLHTLDEMSEAEFGRFLLGSGISPDPTNLDNIRRPGFSTPGTPSSAHAQEDLKAMRAAADRRRTRKSGLPSWAYSALPAEN</sequence>
<dbReference type="GO" id="GO:0003677">
    <property type="term" value="F:DNA binding"/>
    <property type="evidence" value="ECO:0007669"/>
    <property type="project" value="UniProtKB-KW"/>
</dbReference>
<dbReference type="EMBL" id="JAPDFR010000002">
    <property type="protein sequence ID" value="KAK0389286.1"/>
    <property type="molecule type" value="Genomic_DNA"/>
</dbReference>
<protein>
    <submittedName>
        <fullName evidence="13">Uncharacterized protein</fullName>
    </submittedName>
</protein>
<dbReference type="PROSITE" id="PS51194">
    <property type="entry name" value="HELICASE_CTER"/>
    <property type="match status" value="1"/>
</dbReference>
<dbReference type="GO" id="GO:0004386">
    <property type="term" value="F:helicase activity"/>
    <property type="evidence" value="ECO:0007669"/>
    <property type="project" value="UniProtKB-KW"/>
</dbReference>
<dbReference type="Proteomes" id="UP001175261">
    <property type="component" value="Unassembled WGS sequence"/>
</dbReference>
<keyword evidence="5" id="KW-0347">Helicase</keyword>
<organism evidence="13 14">
    <name type="scientific">Sarocladium strictum</name>
    <name type="common">Black bundle disease fungus</name>
    <name type="synonym">Acremonium strictum</name>
    <dbReference type="NCBI Taxonomy" id="5046"/>
    <lineage>
        <taxon>Eukaryota</taxon>
        <taxon>Fungi</taxon>
        <taxon>Dikarya</taxon>
        <taxon>Ascomycota</taxon>
        <taxon>Pezizomycotina</taxon>
        <taxon>Sordariomycetes</taxon>
        <taxon>Hypocreomycetidae</taxon>
        <taxon>Hypocreales</taxon>
        <taxon>Sarocladiaceae</taxon>
        <taxon>Sarocladium</taxon>
    </lineage>
</organism>
<evidence type="ECO:0000256" key="7">
    <source>
        <dbReference type="ARBA" id="ARBA00023125"/>
    </source>
</evidence>
<dbReference type="SMART" id="SM00490">
    <property type="entry name" value="HELICc"/>
    <property type="match status" value="1"/>
</dbReference>
<feature type="compositionally biased region" description="Polar residues" evidence="10">
    <location>
        <begin position="159"/>
        <end position="182"/>
    </location>
</feature>
<evidence type="ECO:0000259" key="11">
    <source>
        <dbReference type="PROSITE" id="PS51192"/>
    </source>
</evidence>
<evidence type="ECO:0000256" key="8">
    <source>
        <dbReference type="ARBA" id="ARBA00023242"/>
    </source>
</evidence>
<dbReference type="CDD" id="cd18007">
    <property type="entry name" value="DEXHc_ATRX-like"/>
    <property type="match status" value="1"/>
</dbReference>
<dbReference type="InterPro" id="IPR000330">
    <property type="entry name" value="SNF2_N"/>
</dbReference>
<proteinExistence type="inferred from homology"/>
<reference evidence="13" key="1">
    <citation type="submission" date="2022-10" db="EMBL/GenBank/DDBJ databases">
        <title>Determination and structural analysis of whole genome sequence of Sarocladium strictum F4-1.</title>
        <authorList>
            <person name="Hu L."/>
            <person name="Jiang Y."/>
        </authorList>
    </citation>
    <scope>NUCLEOTIDE SEQUENCE</scope>
    <source>
        <strain evidence="13">F4-1</strain>
    </source>
</reference>